<feature type="transmembrane region" description="Helical" evidence="1">
    <location>
        <begin position="12"/>
        <end position="33"/>
    </location>
</feature>
<protein>
    <submittedName>
        <fullName evidence="2">Prepilin-type N-terminal cleavage/methylation domain-containing protein</fullName>
    </submittedName>
</protein>
<proteinExistence type="predicted"/>
<dbReference type="NCBIfam" id="TIGR02532">
    <property type="entry name" value="IV_pilin_GFxxxE"/>
    <property type="match status" value="1"/>
</dbReference>
<keyword evidence="1" id="KW-0472">Membrane</keyword>
<sequence>MYKFREERGFTLLEVIVVVVIVGVALPSLFILIGNVSYGSFRNKLMNNAVNIASSRLEQVQAFKDENWDWYKTITKFEEDETLADGFTRKTEVEHFEDWESTGYEAYGVTVTVGHQKLDDAYQVTIYLTKYSR</sequence>
<dbReference type="InterPro" id="IPR012902">
    <property type="entry name" value="N_methyl_site"/>
</dbReference>
<reference evidence="2" key="1">
    <citation type="journal article" date="2020" name="mSystems">
        <title>Genome- and Community-Level Interaction Insights into Carbon Utilization and Element Cycling Functions of Hydrothermarchaeota in Hydrothermal Sediment.</title>
        <authorList>
            <person name="Zhou Z."/>
            <person name="Liu Y."/>
            <person name="Xu W."/>
            <person name="Pan J."/>
            <person name="Luo Z.H."/>
            <person name="Li M."/>
        </authorList>
    </citation>
    <scope>NUCLEOTIDE SEQUENCE [LARGE SCALE GENOMIC DNA]</scope>
    <source>
        <strain evidence="2">HyVt-460</strain>
    </source>
</reference>
<evidence type="ECO:0000256" key="1">
    <source>
        <dbReference type="SAM" id="Phobius"/>
    </source>
</evidence>
<name>A0A7V5RQ90_CALAY</name>
<dbReference type="Proteomes" id="UP000885771">
    <property type="component" value="Unassembled WGS sequence"/>
</dbReference>
<dbReference type="Pfam" id="PF07963">
    <property type="entry name" value="N_methyl"/>
    <property type="match status" value="1"/>
</dbReference>
<keyword evidence="1" id="KW-0812">Transmembrane</keyword>
<comment type="caution">
    <text evidence="2">The sequence shown here is derived from an EMBL/GenBank/DDBJ whole genome shotgun (WGS) entry which is preliminary data.</text>
</comment>
<evidence type="ECO:0000313" key="2">
    <source>
        <dbReference type="EMBL" id="HHM02773.1"/>
    </source>
</evidence>
<keyword evidence="1" id="KW-1133">Transmembrane helix</keyword>
<dbReference type="EMBL" id="DRLI01000274">
    <property type="protein sequence ID" value="HHM02773.1"/>
    <property type="molecule type" value="Genomic_DNA"/>
</dbReference>
<dbReference type="InterPro" id="IPR045584">
    <property type="entry name" value="Pilin-like"/>
</dbReference>
<dbReference type="SUPFAM" id="SSF54523">
    <property type="entry name" value="Pili subunits"/>
    <property type="match status" value="1"/>
</dbReference>
<organism evidence="2">
    <name type="scientific">Caldithrix abyssi</name>
    <dbReference type="NCBI Taxonomy" id="187145"/>
    <lineage>
        <taxon>Bacteria</taxon>
        <taxon>Pseudomonadati</taxon>
        <taxon>Calditrichota</taxon>
        <taxon>Calditrichia</taxon>
        <taxon>Calditrichales</taxon>
        <taxon>Calditrichaceae</taxon>
        <taxon>Caldithrix</taxon>
    </lineage>
</organism>
<accession>A0A7V5RQ90</accession>
<gene>
    <name evidence="2" type="ORF">ENJ15_07140</name>
</gene>
<dbReference type="AlphaFoldDB" id="A0A7V5RQ90"/>